<reference evidence="3 4" key="1">
    <citation type="submission" date="2016-11" db="EMBL/GenBank/DDBJ databases">
        <authorList>
            <person name="Jaros S."/>
            <person name="Januszkiewicz K."/>
            <person name="Wedrychowicz H."/>
        </authorList>
    </citation>
    <scope>NUCLEOTIDE SEQUENCE [LARGE SCALE GENOMIC DNA]</scope>
    <source>
        <strain evidence="3 4">DSM 19980</strain>
    </source>
</reference>
<sequence>MARLLYDLCGIDDELRFSPYCWRVKYALAHKGLDYTDKPWHFTDKDAIAFSEQGKVPVLVDGDVTVIDSYEIFRHLDRTYPDKPLLGDQAAEARARFFKFYSERSLAPGILRTVIMDLFNAVHPKDRDYFRQTREKALGRTLEEVHAPSKGLTLLDQALEPLRGRLAEAEFLDGEAPAGADYLVFGHFMWARNVSSADLISNADPVYAWTERMLDLHEGLGRNALRSVDIQGAYRNAEA</sequence>
<dbReference type="STRING" id="1121942.SAMN02745148_02173"/>
<dbReference type="OrthoDB" id="9782992at2"/>
<dbReference type="GO" id="GO:0016034">
    <property type="term" value="F:maleylacetoacetate isomerase activity"/>
    <property type="evidence" value="ECO:0007669"/>
    <property type="project" value="TreeGrafter"/>
</dbReference>
<evidence type="ECO:0000313" key="3">
    <source>
        <dbReference type="EMBL" id="SHF24921.1"/>
    </source>
</evidence>
<dbReference type="InterPro" id="IPR036282">
    <property type="entry name" value="Glutathione-S-Trfase_C_sf"/>
</dbReference>
<protein>
    <submittedName>
        <fullName evidence="3">Glutathione S-transferase</fullName>
    </submittedName>
</protein>
<keyword evidence="3" id="KW-0808">Transferase</keyword>
<dbReference type="Proteomes" id="UP000184346">
    <property type="component" value="Unassembled WGS sequence"/>
</dbReference>
<evidence type="ECO:0000313" key="4">
    <source>
        <dbReference type="Proteomes" id="UP000184346"/>
    </source>
</evidence>
<gene>
    <name evidence="3" type="ORF">SAMN02745148_02173</name>
</gene>
<dbReference type="InterPro" id="IPR054416">
    <property type="entry name" value="GST_UstS-like_C"/>
</dbReference>
<dbReference type="PANTHER" id="PTHR42673">
    <property type="entry name" value="MALEYLACETOACETATE ISOMERASE"/>
    <property type="match status" value="1"/>
</dbReference>
<dbReference type="InterPro" id="IPR036249">
    <property type="entry name" value="Thioredoxin-like_sf"/>
</dbReference>
<feature type="domain" description="GST C-terminal" evidence="2">
    <location>
        <begin position="88"/>
        <end position="234"/>
    </location>
</feature>
<dbReference type="GO" id="GO:0006749">
    <property type="term" value="P:glutathione metabolic process"/>
    <property type="evidence" value="ECO:0007669"/>
    <property type="project" value="TreeGrafter"/>
</dbReference>
<dbReference type="Gene3D" id="1.20.1050.10">
    <property type="match status" value="1"/>
</dbReference>
<dbReference type="InterPro" id="IPR010987">
    <property type="entry name" value="Glutathione-S-Trfase_C-like"/>
</dbReference>
<dbReference type="SUPFAM" id="SSF47616">
    <property type="entry name" value="GST C-terminal domain-like"/>
    <property type="match status" value="1"/>
</dbReference>
<dbReference type="SFLD" id="SFLDS00019">
    <property type="entry name" value="Glutathione_Transferase_(cytos"/>
    <property type="match status" value="1"/>
</dbReference>
<dbReference type="PANTHER" id="PTHR42673:SF4">
    <property type="entry name" value="MALEYLACETOACETATE ISOMERASE"/>
    <property type="match status" value="1"/>
</dbReference>
<dbReference type="SUPFAM" id="SSF52833">
    <property type="entry name" value="Thioredoxin-like"/>
    <property type="match status" value="1"/>
</dbReference>
<dbReference type="EMBL" id="FQUJ01000008">
    <property type="protein sequence ID" value="SHF24921.1"/>
    <property type="molecule type" value="Genomic_DNA"/>
</dbReference>
<dbReference type="SFLD" id="SFLDG00358">
    <property type="entry name" value="Main_(cytGST)"/>
    <property type="match status" value="1"/>
</dbReference>
<dbReference type="GO" id="GO:0006559">
    <property type="term" value="P:L-phenylalanine catabolic process"/>
    <property type="evidence" value="ECO:0007669"/>
    <property type="project" value="TreeGrafter"/>
</dbReference>
<accession>A0A1M5A3R8</accession>
<feature type="domain" description="GST N-terminal" evidence="1">
    <location>
        <begin position="8"/>
        <end position="84"/>
    </location>
</feature>
<proteinExistence type="predicted"/>
<evidence type="ECO:0000259" key="1">
    <source>
        <dbReference type="PROSITE" id="PS50404"/>
    </source>
</evidence>
<name>A0A1M5A3R8_9GAMM</name>
<dbReference type="RefSeq" id="WP_072822671.1">
    <property type="nucleotide sequence ID" value="NZ_FQUJ01000008.1"/>
</dbReference>
<dbReference type="Pfam" id="PF13417">
    <property type="entry name" value="GST_N_3"/>
    <property type="match status" value="1"/>
</dbReference>
<dbReference type="InterPro" id="IPR040079">
    <property type="entry name" value="Glutathione_S-Trfase"/>
</dbReference>
<dbReference type="GO" id="GO:0004364">
    <property type="term" value="F:glutathione transferase activity"/>
    <property type="evidence" value="ECO:0007669"/>
    <property type="project" value="TreeGrafter"/>
</dbReference>
<keyword evidence="4" id="KW-1185">Reference proteome</keyword>
<dbReference type="Pfam" id="PF22041">
    <property type="entry name" value="GST_C_7"/>
    <property type="match status" value="1"/>
</dbReference>
<organism evidence="3 4">
    <name type="scientific">Modicisalibacter ilicicola DSM 19980</name>
    <dbReference type="NCBI Taxonomy" id="1121942"/>
    <lineage>
        <taxon>Bacteria</taxon>
        <taxon>Pseudomonadati</taxon>
        <taxon>Pseudomonadota</taxon>
        <taxon>Gammaproteobacteria</taxon>
        <taxon>Oceanospirillales</taxon>
        <taxon>Halomonadaceae</taxon>
        <taxon>Modicisalibacter</taxon>
    </lineage>
</organism>
<dbReference type="Gene3D" id="3.40.30.10">
    <property type="entry name" value="Glutaredoxin"/>
    <property type="match status" value="1"/>
</dbReference>
<dbReference type="AlphaFoldDB" id="A0A1M5A3R8"/>
<dbReference type="PROSITE" id="PS50405">
    <property type="entry name" value="GST_CTER"/>
    <property type="match status" value="1"/>
</dbReference>
<dbReference type="InterPro" id="IPR004045">
    <property type="entry name" value="Glutathione_S-Trfase_N"/>
</dbReference>
<evidence type="ECO:0000259" key="2">
    <source>
        <dbReference type="PROSITE" id="PS50405"/>
    </source>
</evidence>
<dbReference type="PROSITE" id="PS50404">
    <property type="entry name" value="GST_NTER"/>
    <property type="match status" value="1"/>
</dbReference>